<proteinExistence type="predicted"/>
<protein>
    <submittedName>
        <fullName evidence="1">YslB family protein</fullName>
    </submittedName>
</protein>
<name>A0ABU9LKP1_9BACL</name>
<evidence type="ECO:0000313" key="2">
    <source>
        <dbReference type="Proteomes" id="UP001398420"/>
    </source>
</evidence>
<accession>A0ABU9LKP1</accession>
<sequence length="143" mass="16540">MSTMEMKNVTAFGYEIIRDHILSTIVGKNEADILYWCGKETARKFPLLEIEELPAFFAEASWGVLEQTKLGKSEAIYVLTGDADILKFEQRCFRIESGFIAEQIQKHNGFLTECYEEVDVKKGRVTFQVKWDLKDPIHQEEVK</sequence>
<dbReference type="InterPro" id="IPR024096">
    <property type="entry name" value="NO_sig/Golgi_transp_ligand-bd"/>
</dbReference>
<dbReference type="EMBL" id="JBCEWA010000002">
    <property type="protein sequence ID" value="MEL5987427.1"/>
    <property type="molecule type" value="Genomic_DNA"/>
</dbReference>
<keyword evidence="2" id="KW-1185">Reference proteome</keyword>
<reference evidence="1 2" key="1">
    <citation type="submission" date="2024-04" db="EMBL/GenBank/DDBJ databases">
        <authorList>
            <person name="Wu Y.S."/>
            <person name="Zhang L."/>
        </authorList>
    </citation>
    <scope>NUCLEOTIDE SEQUENCE [LARGE SCALE GENOMIC DNA]</scope>
    <source>
        <strain evidence="1 2">KG-01</strain>
    </source>
</reference>
<dbReference type="RefSeq" id="WP_068452083.1">
    <property type="nucleotide sequence ID" value="NZ_JALKQX010000003.1"/>
</dbReference>
<dbReference type="Proteomes" id="UP001398420">
    <property type="component" value="Unassembled WGS sequence"/>
</dbReference>
<evidence type="ECO:0000313" key="1">
    <source>
        <dbReference type="EMBL" id="MEL5987427.1"/>
    </source>
</evidence>
<dbReference type="Pfam" id="PF10702">
    <property type="entry name" value="DUF2507"/>
    <property type="match status" value="1"/>
</dbReference>
<dbReference type="InterPro" id="IPR019642">
    <property type="entry name" value="DUF2507"/>
</dbReference>
<gene>
    <name evidence="1" type="ORF">AAF454_03180</name>
</gene>
<comment type="caution">
    <text evidence="1">The sequence shown here is derived from an EMBL/GenBank/DDBJ whole genome shotgun (WGS) entry which is preliminary data.</text>
</comment>
<dbReference type="SUPFAM" id="SSF111126">
    <property type="entry name" value="Ligand-binding domain in the NO signalling and Golgi transport"/>
    <property type="match status" value="1"/>
</dbReference>
<organism evidence="1 2">
    <name type="scientific">Kurthia gibsonii</name>
    <dbReference type="NCBI Taxonomy" id="33946"/>
    <lineage>
        <taxon>Bacteria</taxon>
        <taxon>Bacillati</taxon>
        <taxon>Bacillota</taxon>
        <taxon>Bacilli</taxon>
        <taxon>Bacillales</taxon>
        <taxon>Caryophanaceae</taxon>
        <taxon>Kurthia</taxon>
    </lineage>
</organism>
<dbReference type="Gene3D" id="3.30.1380.20">
    <property type="entry name" value="Trafficking protein particle complex subunit 3"/>
    <property type="match status" value="1"/>
</dbReference>